<dbReference type="Gene3D" id="3.40.50.12780">
    <property type="entry name" value="N-terminal domain of ligase-like"/>
    <property type="match status" value="1"/>
</dbReference>
<evidence type="ECO:0000313" key="5">
    <source>
        <dbReference type="EMBL" id="KAK6186158.1"/>
    </source>
</evidence>
<dbReference type="Pfam" id="PF13193">
    <property type="entry name" value="AMP-binding_C"/>
    <property type="match status" value="1"/>
</dbReference>
<dbReference type="GO" id="GO:0031956">
    <property type="term" value="F:medium-chain fatty acid-CoA ligase activity"/>
    <property type="evidence" value="ECO:0007669"/>
    <property type="project" value="TreeGrafter"/>
</dbReference>
<proteinExistence type="inferred from homology"/>
<dbReference type="AlphaFoldDB" id="A0AAN8K6C1"/>
<dbReference type="PROSITE" id="PS00455">
    <property type="entry name" value="AMP_BINDING"/>
    <property type="match status" value="1"/>
</dbReference>
<evidence type="ECO:0000256" key="1">
    <source>
        <dbReference type="ARBA" id="ARBA00006432"/>
    </source>
</evidence>
<dbReference type="InterPro" id="IPR042099">
    <property type="entry name" value="ANL_N_sf"/>
</dbReference>
<dbReference type="PANTHER" id="PTHR43201">
    <property type="entry name" value="ACYL-COA SYNTHETASE"/>
    <property type="match status" value="1"/>
</dbReference>
<keyword evidence="6" id="KW-1185">Reference proteome</keyword>
<evidence type="ECO:0000259" key="4">
    <source>
        <dbReference type="Pfam" id="PF13193"/>
    </source>
</evidence>
<comment type="similarity">
    <text evidence="1">Belongs to the ATP-dependent AMP-binding enzyme family.</text>
</comment>
<comment type="caution">
    <text evidence="5">The sequence shown here is derived from an EMBL/GenBank/DDBJ whole genome shotgun (WGS) entry which is preliminary data.</text>
</comment>
<sequence>MIKIFQLEKTFFSSQIKKFQQLWTNETVRVYPKSSPQRYLHLCPRCSSRFGYTNLKVNKVAPTFLVAEKYIGRTAIIDKHGKSNYEDILHHSAKLADKIRKTCCLSDKEYFRNNDRVVFLCENDVSYVIAQWATWILGGVAVPLCKSHPASELEYFVEDAQASIVIATEEYEKILKPITYKFQVPLLTLRKNSYIGTCALEDNRWFGWETSPTSIEGRPARSKGFYDDFVMTNKYKNIPAMIIYTSGTTGRPKGVVLTHGNLSAQITGMIKSWSWTNQDVILHVLPLHHVHGIVNVLMTALHCGAVCVMMPKFDAGKVWSGLVDPIPNMGGLRVNVFMAVPTIYVKLIEYYDEIVRRGGYAENYIKVVCENKIRLMVSGSAALPEPIMKQWAKITGHQLLERYGMTEIGMALSNPLNGERRPGSVGHPMPRVEVCISRPNSYALHGYDVIAQGDSKITNTVSGKEGESGELLVKGPSVFSNYWRKPDATKQAFTNDGWFRTGDTCVYEDNVYKIVGRTSVDIIKSGGFKIGALDIERHLLTHQNIRECAVVGLPDMTWGQKVGAVLVLKDGMSLTQVELKQWASNKMTPYQIPTVVKCLDFIPRNAMGKVNKKQLIEDVFPEYAKQTFAVR</sequence>
<organism evidence="5 6">
    <name type="scientific">Patella caerulea</name>
    <name type="common">Rayed Mediterranean limpet</name>
    <dbReference type="NCBI Taxonomy" id="87958"/>
    <lineage>
        <taxon>Eukaryota</taxon>
        <taxon>Metazoa</taxon>
        <taxon>Spiralia</taxon>
        <taxon>Lophotrochozoa</taxon>
        <taxon>Mollusca</taxon>
        <taxon>Gastropoda</taxon>
        <taxon>Patellogastropoda</taxon>
        <taxon>Patelloidea</taxon>
        <taxon>Patellidae</taxon>
        <taxon>Patella</taxon>
    </lineage>
</organism>
<keyword evidence="2" id="KW-0436">Ligase</keyword>
<dbReference type="CDD" id="cd05941">
    <property type="entry name" value="MCS"/>
    <property type="match status" value="1"/>
</dbReference>
<reference evidence="5 6" key="1">
    <citation type="submission" date="2024-01" db="EMBL/GenBank/DDBJ databases">
        <title>The genome of the rayed Mediterranean limpet Patella caerulea (Linnaeus, 1758).</title>
        <authorList>
            <person name="Anh-Thu Weber A."/>
            <person name="Halstead-Nussloch G."/>
        </authorList>
    </citation>
    <scope>NUCLEOTIDE SEQUENCE [LARGE SCALE GENOMIC DNA]</scope>
    <source>
        <strain evidence="5">AATW-2023a</strain>
        <tissue evidence="5">Whole specimen</tissue>
    </source>
</reference>
<dbReference type="EMBL" id="JAZGQO010000006">
    <property type="protein sequence ID" value="KAK6186158.1"/>
    <property type="molecule type" value="Genomic_DNA"/>
</dbReference>
<dbReference type="Proteomes" id="UP001347796">
    <property type="component" value="Unassembled WGS sequence"/>
</dbReference>
<dbReference type="InterPro" id="IPR000873">
    <property type="entry name" value="AMP-dep_synth/lig_dom"/>
</dbReference>
<gene>
    <name evidence="5" type="ORF">SNE40_008252</name>
</gene>
<dbReference type="FunFam" id="3.40.50.12780:FF:000030">
    <property type="entry name" value="Acyl-CoA synthetase family member 3"/>
    <property type="match status" value="1"/>
</dbReference>
<dbReference type="Pfam" id="PF00501">
    <property type="entry name" value="AMP-binding"/>
    <property type="match status" value="1"/>
</dbReference>
<dbReference type="GO" id="GO:0005737">
    <property type="term" value="C:cytoplasm"/>
    <property type="evidence" value="ECO:0007669"/>
    <property type="project" value="UniProtKB-ARBA"/>
</dbReference>
<evidence type="ECO:0000256" key="2">
    <source>
        <dbReference type="ARBA" id="ARBA00022598"/>
    </source>
</evidence>
<protein>
    <submittedName>
        <fullName evidence="5">Uncharacterized protein</fullName>
    </submittedName>
</protein>
<accession>A0AAN8K6C1</accession>
<dbReference type="PANTHER" id="PTHR43201:SF8">
    <property type="entry name" value="ACYL-COA SYNTHETASE FAMILY MEMBER 3"/>
    <property type="match status" value="1"/>
</dbReference>
<dbReference type="InterPro" id="IPR045851">
    <property type="entry name" value="AMP-bd_C_sf"/>
</dbReference>
<evidence type="ECO:0000313" key="6">
    <source>
        <dbReference type="Proteomes" id="UP001347796"/>
    </source>
</evidence>
<feature type="domain" description="AMP-binding enzyme C-terminal" evidence="4">
    <location>
        <begin position="535"/>
        <end position="609"/>
    </location>
</feature>
<evidence type="ECO:0000259" key="3">
    <source>
        <dbReference type="Pfam" id="PF00501"/>
    </source>
</evidence>
<dbReference type="InterPro" id="IPR020845">
    <property type="entry name" value="AMP-binding_CS"/>
</dbReference>
<dbReference type="SUPFAM" id="SSF56801">
    <property type="entry name" value="Acetyl-CoA synthetase-like"/>
    <property type="match status" value="1"/>
</dbReference>
<dbReference type="InterPro" id="IPR025110">
    <property type="entry name" value="AMP-bd_C"/>
</dbReference>
<feature type="domain" description="AMP-dependent synthetase/ligase" evidence="3">
    <location>
        <begin position="67"/>
        <end position="483"/>
    </location>
</feature>
<name>A0AAN8K6C1_PATCE</name>
<dbReference type="GO" id="GO:0006631">
    <property type="term" value="P:fatty acid metabolic process"/>
    <property type="evidence" value="ECO:0007669"/>
    <property type="project" value="TreeGrafter"/>
</dbReference>
<dbReference type="Gene3D" id="3.30.300.30">
    <property type="match status" value="1"/>
</dbReference>